<protein>
    <submittedName>
        <fullName evidence="2">cAMP-binding protein A</fullName>
    </submittedName>
</protein>
<evidence type="ECO:0000313" key="2">
    <source>
        <dbReference type="EMBL" id="GHD34155.1"/>
    </source>
</evidence>
<comment type="caution">
    <text evidence="2">The sequence shown here is derived from an EMBL/GenBank/DDBJ whole genome shotgun (WGS) entry which is preliminary data.</text>
</comment>
<gene>
    <name evidence="2" type="primary">cbpA</name>
    <name evidence="2" type="ORF">GCM10007053_19490</name>
</gene>
<dbReference type="AlphaFoldDB" id="A0A918XJT7"/>
<dbReference type="Pfam" id="PF00027">
    <property type="entry name" value="cNMP_binding"/>
    <property type="match status" value="1"/>
</dbReference>
<organism evidence="2 3">
    <name type="scientific">Parahalioglobus pacificus</name>
    <dbReference type="NCBI Taxonomy" id="930806"/>
    <lineage>
        <taxon>Bacteria</taxon>
        <taxon>Pseudomonadati</taxon>
        <taxon>Pseudomonadota</taxon>
        <taxon>Gammaproteobacteria</taxon>
        <taxon>Cellvibrionales</taxon>
        <taxon>Halieaceae</taxon>
        <taxon>Parahalioglobus</taxon>
    </lineage>
</organism>
<name>A0A918XJT7_9GAMM</name>
<dbReference type="InterPro" id="IPR000595">
    <property type="entry name" value="cNMP-bd_dom"/>
</dbReference>
<dbReference type="CDD" id="cd00038">
    <property type="entry name" value="CAP_ED"/>
    <property type="match status" value="1"/>
</dbReference>
<accession>A0A918XJT7</accession>
<feature type="domain" description="Cyclic nucleotide-binding" evidence="1">
    <location>
        <begin position="158"/>
        <end position="252"/>
    </location>
</feature>
<sequence length="270" mass="29122">MLANADLTPDFNQLNGQFKTLVAELLTLVHMQPQRVEVDATSAGHFRGYDSGKLYVVQSGSLTARYHGRALYILDEGDLLVPDSLTNAPPEMAVMYGSEAGASLDVYSTIEFMQRVYERRAALKVWNQILLTHASIMMRLAPLGGDDGVVTTPGFELYEPGEVIIREGDIADEVFNLTSGAADVFVGDVPVGRIAEGEIFGAMAALTHGVRSATVKARTACSVVKVPKAQFTDLIKTNPATIHGLLVDMANSIVNLNEQLVGLRGSNDRN</sequence>
<dbReference type="InterPro" id="IPR014710">
    <property type="entry name" value="RmlC-like_jellyroll"/>
</dbReference>
<dbReference type="SUPFAM" id="SSF51206">
    <property type="entry name" value="cAMP-binding domain-like"/>
    <property type="match status" value="1"/>
</dbReference>
<dbReference type="PROSITE" id="PS50042">
    <property type="entry name" value="CNMP_BINDING_3"/>
    <property type="match status" value="1"/>
</dbReference>
<dbReference type="PANTHER" id="PTHR24567:SF74">
    <property type="entry name" value="HTH-TYPE TRANSCRIPTIONAL REGULATOR ARCR"/>
    <property type="match status" value="1"/>
</dbReference>
<keyword evidence="3" id="KW-1185">Reference proteome</keyword>
<dbReference type="Proteomes" id="UP000644693">
    <property type="component" value="Unassembled WGS sequence"/>
</dbReference>
<dbReference type="InterPro" id="IPR018490">
    <property type="entry name" value="cNMP-bd_dom_sf"/>
</dbReference>
<dbReference type="EMBL" id="BMYM01000002">
    <property type="protein sequence ID" value="GHD34155.1"/>
    <property type="molecule type" value="Genomic_DNA"/>
</dbReference>
<reference evidence="2" key="2">
    <citation type="submission" date="2020-09" db="EMBL/GenBank/DDBJ databases">
        <authorList>
            <person name="Sun Q."/>
            <person name="Kim S."/>
        </authorList>
    </citation>
    <scope>NUCLEOTIDE SEQUENCE</scope>
    <source>
        <strain evidence="2">KCTC 23430</strain>
    </source>
</reference>
<evidence type="ECO:0000259" key="1">
    <source>
        <dbReference type="PROSITE" id="PS50042"/>
    </source>
</evidence>
<dbReference type="GO" id="GO:0003700">
    <property type="term" value="F:DNA-binding transcription factor activity"/>
    <property type="evidence" value="ECO:0007669"/>
    <property type="project" value="TreeGrafter"/>
</dbReference>
<dbReference type="SMART" id="SM00100">
    <property type="entry name" value="cNMP"/>
    <property type="match status" value="1"/>
</dbReference>
<dbReference type="Gene3D" id="2.60.120.10">
    <property type="entry name" value="Jelly Rolls"/>
    <property type="match status" value="1"/>
</dbReference>
<evidence type="ECO:0000313" key="3">
    <source>
        <dbReference type="Proteomes" id="UP000644693"/>
    </source>
</evidence>
<dbReference type="PANTHER" id="PTHR24567">
    <property type="entry name" value="CRP FAMILY TRANSCRIPTIONAL REGULATORY PROTEIN"/>
    <property type="match status" value="1"/>
</dbReference>
<reference evidence="2" key="1">
    <citation type="journal article" date="2014" name="Int. J. Syst. Evol. Microbiol.">
        <title>Complete genome sequence of Corynebacterium casei LMG S-19264T (=DSM 44701T), isolated from a smear-ripened cheese.</title>
        <authorList>
            <consortium name="US DOE Joint Genome Institute (JGI-PGF)"/>
            <person name="Walter F."/>
            <person name="Albersmeier A."/>
            <person name="Kalinowski J."/>
            <person name="Ruckert C."/>
        </authorList>
    </citation>
    <scope>NUCLEOTIDE SEQUENCE</scope>
    <source>
        <strain evidence="2">KCTC 23430</strain>
    </source>
</reference>
<dbReference type="GO" id="GO:0005829">
    <property type="term" value="C:cytosol"/>
    <property type="evidence" value="ECO:0007669"/>
    <property type="project" value="TreeGrafter"/>
</dbReference>
<dbReference type="RefSeq" id="WP_189477614.1">
    <property type="nucleotide sequence ID" value="NZ_BMYM01000002.1"/>
</dbReference>
<dbReference type="InterPro" id="IPR050397">
    <property type="entry name" value="Env_Response_Regulators"/>
</dbReference>
<proteinExistence type="predicted"/>